<reference evidence="2 3" key="1">
    <citation type="submission" date="2018-01" db="EMBL/GenBank/DDBJ databases">
        <title>Metagenomic assembled genomes from two thermal pools in the Uzon Caldera, Kamchatka, Russia.</title>
        <authorList>
            <person name="Wilkins L."/>
            <person name="Ettinger C."/>
        </authorList>
    </citation>
    <scope>NUCLEOTIDE SEQUENCE [LARGE SCALE GENOMIC DNA]</scope>
    <source>
        <strain evidence="2">ZAV-02</strain>
    </source>
</reference>
<feature type="transmembrane region" description="Helical" evidence="1">
    <location>
        <begin position="29"/>
        <end position="49"/>
    </location>
</feature>
<comment type="caution">
    <text evidence="2">The sequence shown here is derived from an EMBL/GenBank/DDBJ whole genome shotgun (WGS) entry which is preliminary data.</text>
</comment>
<feature type="transmembrane region" description="Helical" evidence="1">
    <location>
        <begin position="55"/>
        <end position="75"/>
    </location>
</feature>
<keyword evidence="1" id="KW-1133">Transmembrane helix</keyword>
<keyword evidence="1" id="KW-0472">Membrane</keyword>
<evidence type="ECO:0000313" key="2">
    <source>
        <dbReference type="EMBL" id="PMP77006.1"/>
    </source>
</evidence>
<name>A0A2J6WZW7_9CHLR</name>
<gene>
    <name evidence="2" type="ORF">C0184_12375</name>
</gene>
<proteinExistence type="predicted"/>
<sequence>MLSNLPPTLSEQERQALVKAALRRCHNGIGALTASLILMIGAIVSFWIIDKLFDPMPFHFIIPLFFTITSISLLIESYHRFRFHHQLRQATTTVEAPIIDIWIEFNAAEEPTVIAWELIIPGTIGQRRLRQAQVIDCSLRSYYQQLKTVKVRYNPTDPSISALVIE</sequence>
<evidence type="ECO:0000256" key="1">
    <source>
        <dbReference type="SAM" id="Phobius"/>
    </source>
</evidence>
<accession>A0A2J6WZW7</accession>
<organism evidence="2 3">
    <name type="scientific">Chloroflexus aggregans</name>
    <dbReference type="NCBI Taxonomy" id="152260"/>
    <lineage>
        <taxon>Bacteria</taxon>
        <taxon>Bacillati</taxon>
        <taxon>Chloroflexota</taxon>
        <taxon>Chloroflexia</taxon>
        <taxon>Chloroflexales</taxon>
        <taxon>Chloroflexineae</taxon>
        <taxon>Chloroflexaceae</taxon>
        <taxon>Chloroflexus</taxon>
    </lineage>
</organism>
<keyword evidence="1" id="KW-0812">Transmembrane</keyword>
<evidence type="ECO:0000313" key="3">
    <source>
        <dbReference type="Proteomes" id="UP000243376"/>
    </source>
</evidence>
<dbReference type="AlphaFoldDB" id="A0A2J6WZW7"/>
<protein>
    <submittedName>
        <fullName evidence="2">Uncharacterized protein</fullName>
    </submittedName>
</protein>
<dbReference type="Proteomes" id="UP000243376">
    <property type="component" value="Unassembled WGS sequence"/>
</dbReference>
<dbReference type="EMBL" id="PNIQ01000830">
    <property type="protein sequence ID" value="PMP77006.1"/>
    <property type="molecule type" value="Genomic_DNA"/>
</dbReference>